<evidence type="ECO:0000256" key="3">
    <source>
        <dbReference type="RuleBase" id="RU003345"/>
    </source>
</evidence>
<keyword evidence="6" id="KW-1185">Reference proteome</keyword>
<organism evidence="5 6">
    <name type="scientific">Cryptosporangium minutisporangium</name>
    <dbReference type="NCBI Taxonomy" id="113569"/>
    <lineage>
        <taxon>Bacteria</taxon>
        <taxon>Bacillati</taxon>
        <taxon>Actinomycetota</taxon>
        <taxon>Actinomycetes</taxon>
        <taxon>Cryptosporangiales</taxon>
        <taxon>Cryptosporangiaceae</taxon>
        <taxon>Cryptosporangium</taxon>
    </lineage>
</organism>
<dbReference type="PROSITE" id="PS00070">
    <property type="entry name" value="ALDEHYDE_DEHYDR_CYS"/>
    <property type="match status" value="1"/>
</dbReference>
<evidence type="ECO:0000313" key="5">
    <source>
        <dbReference type="EMBL" id="GAA3390037.1"/>
    </source>
</evidence>
<comment type="caution">
    <text evidence="5">The sequence shown here is derived from an EMBL/GenBank/DDBJ whole genome shotgun (WGS) entry which is preliminary data.</text>
</comment>
<proteinExistence type="inferred from homology"/>
<dbReference type="InterPro" id="IPR016160">
    <property type="entry name" value="Ald_DH_CS_CYS"/>
</dbReference>
<feature type="domain" description="Aldehyde dehydrogenase" evidence="4">
    <location>
        <begin position="15"/>
        <end position="468"/>
    </location>
</feature>
<accession>A0ABP6T0G8</accession>
<dbReference type="CDD" id="cd07092">
    <property type="entry name" value="ALDH_ABALDH-YdcW"/>
    <property type="match status" value="1"/>
</dbReference>
<dbReference type="InterPro" id="IPR016162">
    <property type="entry name" value="Ald_DH_N"/>
</dbReference>
<dbReference type="Proteomes" id="UP001501676">
    <property type="component" value="Unassembled WGS sequence"/>
</dbReference>
<sequence length="474" mass="50576">MTLQNFVGGARAAAADGRTLDVVDPSTGDVYTSAPLSGAADVDRAVQTARTAFESWRDSTPSERQRALLKLADAIEERAEELVKVESENTGKPIQLTMEEEIPPMVDQIRFFAGAARVLEGKSAGEYMAGHTSMIRREPVGVCGQVAPWNYPMMMAVWKFAPAIAAGNTVVLKPSDTTPASTLLLAEIAAEFLPEGVFNVITGDRDTGRALVDHPDVDMVSITGSVRAGMEVAGAAARDLKRVHLELGGKAPVIVFDDADLEAAAEAIAVAGYFNAGQDCTAATRVLVAPGLHGDFVAALAEQARGTRTAPPSDGDALYGPVNSAAQLEKVSGFINRLPDHASLDAGGARVGDRGFFYAPTVVSGLNQDDEIVQNEVFGPVITVQKFSDEDEALRWANGVKYGLASSVWTKDHGRAMRMAKKLDFGCVWINTHIPLVAEMPHGGFKHSGYGKDLSMYGLEDYTRIKHVMTNIDA</sequence>
<name>A0ABP6T0G8_9ACTN</name>
<dbReference type="EMBL" id="BAAAYN010000026">
    <property type="protein sequence ID" value="GAA3390037.1"/>
    <property type="molecule type" value="Genomic_DNA"/>
</dbReference>
<dbReference type="PROSITE" id="PS00687">
    <property type="entry name" value="ALDEHYDE_DEHYDR_GLU"/>
    <property type="match status" value="1"/>
</dbReference>
<evidence type="ECO:0000259" key="4">
    <source>
        <dbReference type="Pfam" id="PF00171"/>
    </source>
</evidence>
<dbReference type="InterPro" id="IPR029510">
    <property type="entry name" value="Ald_DH_CS_GLU"/>
</dbReference>
<evidence type="ECO:0000313" key="6">
    <source>
        <dbReference type="Proteomes" id="UP001501676"/>
    </source>
</evidence>
<dbReference type="PANTHER" id="PTHR11699">
    <property type="entry name" value="ALDEHYDE DEHYDROGENASE-RELATED"/>
    <property type="match status" value="1"/>
</dbReference>
<dbReference type="RefSeq" id="WP_345729910.1">
    <property type="nucleotide sequence ID" value="NZ_BAAAYN010000026.1"/>
</dbReference>
<evidence type="ECO:0000256" key="2">
    <source>
        <dbReference type="PROSITE-ProRule" id="PRU10007"/>
    </source>
</evidence>
<comment type="similarity">
    <text evidence="3">Belongs to the aldehyde dehydrogenase family.</text>
</comment>
<dbReference type="Gene3D" id="3.40.605.10">
    <property type="entry name" value="Aldehyde Dehydrogenase, Chain A, domain 1"/>
    <property type="match status" value="1"/>
</dbReference>
<dbReference type="SUPFAM" id="SSF53720">
    <property type="entry name" value="ALDH-like"/>
    <property type="match status" value="1"/>
</dbReference>
<dbReference type="InterPro" id="IPR016161">
    <property type="entry name" value="Ald_DH/histidinol_DH"/>
</dbReference>
<dbReference type="InterPro" id="IPR016163">
    <property type="entry name" value="Ald_DH_C"/>
</dbReference>
<dbReference type="InterPro" id="IPR015657">
    <property type="entry name" value="Aminobutyraldehyde_DH"/>
</dbReference>
<dbReference type="Gene3D" id="3.40.309.10">
    <property type="entry name" value="Aldehyde Dehydrogenase, Chain A, domain 2"/>
    <property type="match status" value="1"/>
</dbReference>
<evidence type="ECO:0000256" key="1">
    <source>
        <dbReference type="ARBA" id="ARBA00023002"/>
    </source>
</evidence>
<dbReference type="InterPro" id="IPR015590">
    <property type="entry name" value="Aldehyde_DH_dom"/>
</dbReference>
<protein>
    <submittedName>
        <fullName evidence="5">Gamma-aminobutyraldehyde dehydrogenase</fullName>
    </submittedName>
</protein>
<gene>
    <name evidence="5" type="ORF">GCM10020369_42530</name>
</gene>
<reference evidence="6" key="1">
    <citation type="journal article" date="2019" name="Int. J. Syst. Evol. Microbiol.">
        <title>The Global Catalogue of Microorganisms (GCM) 10K type strain sequencing project: providing services to taxonomists for standard genome sequencing and annotation.</title>
        <authorList>
            <consortium name="The Broad Institute Genomics Platform"/>
            <consortium name="The Broad Institute Genome Sequencing Center for Infectious Disease"/>
            <person name="Wu L."/>
            <person name="Ma J."/>
        </authorList>
    </citation>
    <scope>NUCLEOTIDE SEQUENCE [LARGE SCALE GENOMIC DNA]</scope>
    <source>
        <strain evidence="6">JCM 9458</strain>
    </source>
</reference>
<dbReference type="NCBIfam" id="NF010000">
    <property type="entry name" value="PRK13473.1"/>
    <property type="match status" value="1"/>
</dbReference>
<feature type="active site" evidence="2">
    <location>
        <position position="246"/>
    </location>
</feature>
<dbReference type="Pfam" id="PF00171">
    <property type="entry name" value="Aldedh"/>
    <property type="match status" value="1"/>
</dbReference>
<keyword evidence="1 3" id="KW-0560">Oxidoreductase</keyword>